<dbReference type="InterPro" id="IPR036291">
    <property type="entry name" value="NAD(P)-bd_dom_sf"/>
</dbReference>
<name>A0ABZ3A1F7_9MICC</name>
<dbReference type="EMBL" id="CP151657">
    <property type="protein sequence ID" value="WZP17154.1"/>
    <property type="molecule type" value="Genomic_DNA"/>
</dbReference>
<accession>A0ABZ3A1F7</accession>
<dbReference type="Gene3D" id="3.40.50.720">
    <property type="entry name" value="NAD(P)-binding Rossmann-like Domain"/>
    <property type="match status" value="1"/>
</dbReference>
<dbReference type="PANTHER" id="PTHR43431">
    <property type="entry name" value="OXIDOREDUCTASE, SHORT CHAIN DEHYDROGENASE/REDUCTASE FAMILY (AFU_ORTHOLOGUE AFUA_5G14000)"/>
    <property type="match status" value="1"/>
</dbReference>
<keyword evidence="2" id="KW-1185">Reference proteome</keyword>
<evidence type="ECO:0000313" key="1">
    <source>
        <dbReference type="EMBL" id="WZP17154.1"/>
    </source>
</evidence>
<gene>
    <name evidence="1" type="ORF">AAE021_06250</name>
</gene>
<sequence length="229" mass="23279">MIDRGSMNQEFETRHSTIIVGAGSGVGLAVARRFAQTGGSIGLIARNPDHLATLETTLRAEGVNVASAAADATNPDHLSSAIRGLTRRLGPVGVLCYSPLPDIHLIKPVLQTGAHDFMASLALSVGGAATAVAEVVPAMIDRGYGSLLFTTGSGAVRPTAGRAASAIATTAETAYVNLLHEELTPAGVRVAQLVVVGQIADGGVHEPAQVADALWAVHEAAGDPVTVLA</sequence>
<proteinExistence type="predicted"/>
<reference evidence="1 2" key="1">
    <citation type="submission" date="2024-04" db="EMBL/GenBank/DDBJ databases">
        <title>Arthrobacter sp. from Plains bison fecal sample.</title>
        <authorList>
            <person name="Ruzzini A."/>
        </authorList>
    </citation>
    <scope>NUCLEOTIDE SEQUENCE [LARGE SCALE GENOMIC DNA]</scope>
    <source>
        <strain evidence="1 2">EINP1</strain>
    </source>
</reference>
<dbReference type="PANTHER" id="PTHR43431:SF7">
    <property type="entry name" value="OXIDOREDUCTASE, SHORT CHAIN DEHYDROGENASE_REDUCTASE FAMILY (AFU_ORTHOLOGUE AFUA_5G14000)"/>
    <property type="match status" value="1"/>
</dbReference>
<dbReference type="Pfam" id="PF00106">
    <property type="entry name" value="adh_short"/>
    <property type="match status" value="1"/>
</dbReference>
<dbReference type="SUPFAM" id="SSF51735">
    <property type="entry name" value="NAD(P)-binding Rossmann-fold domains"/>
    <property type="match status" value="1"/>
</dbReference>
<evidence type="ECO:0000313" key="2">
    <source>
        <dbReference type="Proteomes" id="UP001448858"/>
    </source>
</evidence>
<dbReference type="Proteomes" id="UP001448858">
    <property type="component" value="Chromosome"/>
</dbReference>
<protein>
    <submittedName>
        <fullName evidence="1">SDR family NAD(P)-dependent oxidoreductase</fullName>
    </submittedName>
</protein>
<dbReference type="RefSeq" id="WP_342024749.1">
    <property type="nucleotide sequence ID" value="NZ_CP151657.1"/>
</dbReference>
<organism evidence="1 2">
    <name type="scientific">Arthrobacter citreus</name>
    <dbReference type="NCBI Taxonomy" id="1670"/>
    <lineage>
        <taxon>Bacteria</taxon>
        <taxon>Bacillati</taxon>
        <taxon>Actinomycetota</taxon>
        <taxon>Actinomycetes</taxon>
        <taxon>Micrococcales</taxon>
        <taxon>Micrococcaceae</taxon>
        <taxon>Arthrobacter</taxon>
    </lineage>
</organism>
<dbReference type="InterPro" id="IPR002347">
    <property type="entry name" value="SDR_fam"/>
</dbReference>